<accession>X0SD87</accession>
<dbReference type="AlphaFoldDB" id="X0SD87"/>
<sequence length="125" mass="15289">MVDINTTKPQITEEELQYEYNFFKNEFKYLKGYMKKNLDKMPNNKGYIYNGIQYYGKCKANPKHPLILFEKLENSMLIHEITEYTYKKFEKDDNGKKCIFSKSRRQKRLLRENKHKNRNDENKKD</sequence>
<gene>
    <name evidence="2" type="ORF">S01H1_05486</name>
</gene>
<organism evidence="2">
    <name type="scientific">marine sediment metagenome</name>
    <dbReference type="NCBI Taxonomy" id="412755"/>
    <lineage>
        <taxon>unclassified sequences</taxon>
        <taxon>metagenomes</taxon>
        <taxon>ecological metagenomes</taxon>
    </lineage>
</organism>
<evidence type="ECO:0000313" key="2">
    <source>
        <dbReference type="EMBL" id="GAF73892.1"/>
    </source>
</evidence>
<name>X0SD87_9ZZZZ</name>
<feature type="compositionally biased region" description="Basic residues" evidence="1">
    <location>
        <begin position="104"/>
        <end position="117"/>
    </location>
</feature>
<protein>
    <submittedName>
        <fullName evidence="2">Uncharacterized protein</fullName>
    </submittedName>
</protein>
<reference evidence="2" key="1">
    <citation type="journal article" date="2014" name="Front. Microbiol.">
        <title>High frequency of phylogenetically diverse reductive dehalogenase-homologous genes in deep subseafloor sedimentary metagenomes.</title>
        <authorList>
            <person name="Kawai M."/>
            <person name="Futagami T."/>
            <person name="Toyoda A."/>
            <person name="Takaki Y."/>
            <person name="Nishi S."/>
            <person name="Hori S."/>
            <person name="Arai W."/>
            <person name="Tsubouchi T."/>
            <person name="Morono Y."/>
            <person name="Uchiyama I."/>
            <person name="Ito T."/>
            <person name="Fujiyama A."/>
            <person name="Inagaki F."/>
            <person name="Takami H."/>
        </authorList>
    </citation>
    <scope>NUCLEOTIDE SEQUENCE</scope>
    <source>
        <strain evidence="2">Expedition CK06-06</strain>
    </source>
</reference>
<dbReference type="EMBL" id="BARS01002858">
    <property type="protein sequence ID" value="GAF73892.1"/>
    <property type="molecule type" value="Genomic_DNA"/>
</dbReference>
<evidence type="ECO:0000256" key="1">
    <source>
        <dbReference type="SAM" id="MobiDB-lite"/>
    </source>
</evidence>
<proteinExistence type="predicted"/>
<comment type="caution">
    <text evidence="2">The sequence shown here is derived from an EMBL/GenBank/DDBJ whole genome shotgun (WGS) entry which is preliminary data.</text>
</comment>
<feature type="region of interest" description="Disordered" evidence="1">
    <location>
        <begin position="104"/>
        <end position="125"/>
    </location>
</feature>